<gene>
    <name evidence="3" type="ORF">BCR44DRAFT_117681</name>
</gene>
<dbReference type="Gene3D" id="3.40.50.1820">
    <property type="entry name" value="alpha/beta hydrolase"/>
    <property type="match status" value="1"/>
</dbReference>
<name>A0A1Y2HCE3_9FUNG</name>
<dbReference type="InterPro" id="IPR000073">
    <property type="entry name" value="AB_hydrolase_1"/>
</dbReference>
<organism evidence="3 4">
    <name type="scientific">Catenaria anguillulae PL171</name>
    <dbReference type="NCBI Taxonomy" id="765915"/>
    <lineage>
        <taxon>Eukaryota</taxon>
        <taxon>Fungi</taxon>
        <taxon>Fungi incertae sedis</taxon>
        <taxon>Blastocladiomycota</taxon>
        <taxon>Blastocladiomycetes</taxon>
        <taxon>Blastocladiales</taxon>
        <taxon>Catenariaceae</taxon>
        <taxon>Catenaria</taxon>
    </lineage>
</organism>
<dbReference type="InterPro" id="IPR029058">
    <property type="entry name" value="AB_hydrolase_fold"/>
</dbReference>
<dbReference type="AlphaFoldDB" id="A0A1Y2HCE3"/>
<dbReference type="EMBL" id="MCFL01000057">
    <property type="protein sequence ID" value="ORZ31654.1"/>
    <property type="molecule type" value="Genomic_DNA"/>
</dbReference>
<dbReference type="Proteomes" id="UP000193411">
    <property type="component" value="Unassembled WGS sequence"/>
</dbReference>
<dbReference type="OrthoDB" id="5592486at2759"/>
<dbReference type="GO" id="GO:0016787">
    <property type="term" value="F:hydrolase activity"/>
    <property type="evidence" value="ECO:0007669"/>
    <property type="project" value="UniProtKB-KW"/>
</dbReference>
<comment type="caution">
    <text evidence="3">The sequence shown here is derived from an EMBL/GenBank/DDBJ whole genome shotgun (WGS) entry which is preliminary data.</text>
</comment>
<reference evidence="3 4" key="1">
    <citation type="submission" date="2016-07" db="EMBL/GenBank/DDBJ databases">
        <title>Pervasive Adenine N6-methylation of Active Genes in Fungi.</title>
        <authorList>
            <consortium name="DOE Joint Genome Institute"/>
            <person name="Mondo S.J."/>
            <person name="Dannebaum R.O."/>
            <person name="Kuo R.C."/>
            <person name="Labutti K."/>
            <person name="Haridas S."/>
            <person name="Kuo A."/>
            <person name="Salamov A."/>
            <person name="Ahrendt S.R."/>
            <person name="Lipzen A."/>
            <person name="Sullivan W."/>
            <person name="Andreopoulos W.B."/>
            <person name="Clum A."/>
            <person name="Lindquist E."/>
            <person name="Daum C."/>
            <person name="Ramamoorthy G.K."/>
            <person name="Gryganskyi A."/>
            <person name="Culley D."/>
            <person name="Magnuson J.K."/>
            <person name="James T.Y."/>
            <person name="O'Malley M.A."/>
            <person name="Stajich J.E."/>
            <person name="Spatafora J.W."/>
            <person name="Visel A."/>
            <person name="Grigoriev I.V."/>
        </authorList>
    </citation>
    <scope>NUCLEOTIDE SEQUENCE [LARGE SCALE GENOMIC DNA]</scope>
    <source>
        <strain evidence="3 4">PL171</strain>
    </source>
</reference>
<evidence type="ECO:0000313" key="3">
    <source>
        <dbReference type="EMBL" id="ORZ31654.1"/>
    </source>
</evidence>
<evidence type="ECO:0000313" key="4">
    <source>
        <dbReference type="Proteomes" id="UP000193411"/>
    </source>
</evidence>
<keyword evidence="4" id="KW-1185">Reference proteome</keyword>
<proteinExistence type="predicted"/>
<evidence type="ECO:0000256" key="1">
    <source>
        <dbReference type="SAM" id="MobiDB-lite"/>
    </source>
</evidence>
<feature type="compositionally biased region" description="Low complexity" evidence="1">
    <location>
        <begin position="69"/>
        <end position="90"/>
    </location>
</feature>
<dbReference type="Pfam" id="PF00561">
    <property type="entry name" value="Abhydrolase_1"/>
    <property type="match status" value="1"/>
</dbReference>
<protein>
    <submittedName>
        <fullName evidence="3">Alpha/Beta hydrolase protein</fullName>
    </submittedName>
</protein>
<feature type="domain" description="AB hydrolase-1" evidence="2">
    <location>
        <begin position="136"/>
        <end position="252"/>
    </location>
</feature>
<evidence type="ECO:0000259" key="2">
    <source>
        <dbReference type="Pfam" id="PF00561"/>
    </source>
</evidence>
<dbReference type="STRING" id="765915.A0A1Y2HCE3"/>
<sequence length="412" mass="45693">MDSATLLGTKAKSNRQQRQHDQPASDAHAARPPTGQATGTKMLLAAAVAAAVSQSSRAPTTDPVPPSVAPSSAPQTSASVSRVTPTAPTPRTEEETHPLVISTTLDPALPLARPSPSPSRYHDFHLAPHFHAPVHPIVLCHGLFGFDYMDVRAIPAVKWRIHYWRGIAEALQEIGCKVYVARVPSAGNVHSRALALYRFLEENEIRHANLIAHSMGGLDARYLLSRLGPPPSTRIHTLTTISTPHRGSPMMDWFAAWFGVGKHVGDDHPERDPQMEALRKVDPYANHPLAMLMRALDLPAYAHLTTWYVKHVFNPAVRDVPSDQTEYLSYGAWWEIPVYAPLRIPYEIVKAKEGENDGLVSLTSAQWGRYLGTLPTDHWGLTNRWLSSKINRHFDAPGFYLTHATKLWKEGY</sequence>
<keyword evidence="3" id="KW-0378">Hydrolase</keyword>
<feature type="region of interest" description="Disordered" evidence="1">
    <location>
        <begin position="1"/>
        <end position="99"/>
    </location>
</feature>
<accession>A0A1Y2HCE3</accession>
<dbReference type="SUPFAM" id="SSF53474">
    <property type="entry name" value="alpha/beta-Hydrolases"/>
    <property type="match status" value="1"/>
</dbReference>
<dbReference type="PANTHER" id="PTHR11440">
    <property type="entry name" value="LECITHIN-CHOLESTEROL ACYLTRANSFERASE-RELATED"/>
    <property type="match status" value="1"/>
</dbReference>